<dbReference type="AlphaFoldDB" id="A0A9N9R8T7"/>
<dbReference type="PANTHER" id="PTHR24279">
    <property type="entry name" value="CYTOCHROME P450"/>
    <property type="match status" value="1"/>
</dbReference>
<dbReference type="OrthoDB" id="3945418at2759"/>
<evidence type="ECO:0000256" key="2">
    <source>
        <dbReference type="ARBA" id="ARBA00010617"/>
    </source>
</evidence>
<dbReference type="PANTHER" id="PTHR24279:SF120">
    <property type="entry name" value="CYTOCHROME P450"/>
    <property type="match status" value="1"/>
</dbReference>
<dbReference type="InterPro" id="IPR050479">
    <property type="entry name" value="CYP11_CYP27_families"/>
</dbReference>
<evidence type="ECO:0000313" key="10">
    <source>
        <dbReference type="EMBL" id="CAG9791829.1"/>
    </source>
</evidence>
<dbReference type="EMBL" id="OU893335">
    <property type="protein sequence ID" value="CAG9791829.1"/>
    <property type="molecule type" value="Genomic_DNA"/>
</dbReference>
<evidence type="ECO:0000313" key="11">
    <source>
        <dbReference type="Proteomes" id="UP001153714"/>
    </source>
</evidence>
<evidence type="ECO:0000256" key="4">
    <source>
        <dbReference type="ARBA" id="ARBA00022723"/>
    </source>
</evidence>
<keyword evidence="11" id="KW-1185">Reference proteome</keyword>
<dbReference type="GO" id="GO:0005506">
    <property type="term" value="F:iron ion binding"/>
    <property type="evidence" value="ECO:0007669"/>
    <property type="project" value="InterPro"/>
</dbReference>
<protein>
    <recommendedName>
        <fullName evidence="12">Cytochrome P450</fullName>
    </recommendedName>
</protein>
<keyword evidence="7 9" id="KW-0503">Monooxygenase</keyword>
<proteinExistence type="inferred from homology"/>
<keyword evidence="3 8" id="KW-0349">Heme</keyword>
<dbReference type="Pfam" id="PF00067">
    <property type="entry name" value="p450"/>
    <property type="match status" value="1"/>
</dbReference>
<dbReference type="PROSITE" id="PS00086">
    <property type="entry name" value="CYTOCHROME_P450"/>
    <property type="match status" value="1"/>
</dbReference>
<comment type="similarity">
    <text evidence="2 9">Belongs to the cytochrome P450 family.</text>
</comment>
<keyword evidence="4 8" id="KW-0479">Metal-binding</keyword>
<dbReference type="CDD" id="cd11054">
    <property type="entry name" value="CYP24A1-like"/>
    <property type="match status" value="1"/>
</dbReference>
<evidence type="ECO:0000256" key="9">
    <source>
        <dbReference type="RuleBase" id="RU000461"/>
    </source>
</evidence>
<evidence type="ECO:0008006" key="12">
    <source>
        <dbReference type="Google" id="ProtNLM"/>
    </source>
</evidence>
<name>A0A9N9R8T7_9NEOP</name>
<dbReference type="InterPro" id="IPR036396">
    <property type="entry name" value="Cyt_P450_sf"/>
</dbReference>
<dbReference type="GO" id="GO:0020037">
    <property type="term" value="F:heme binding"/>
    <property type="evidence" value="ECO:0007669"/>
    <property type="project" value="InterPro"/>
</dbReference>
<dbReference type="GO" id="GO:0016705">
    <property type="term" value="F:oxidoreductase activity, acting on paired donors, with incorporation or reduction of molecular oxygen"/>
    <property type="evidence" value="ECO:0007669"/>
    <property type="project" value="InterPro"/>
</dbReference>
<sequence length="515" mass="59555">MQTSKLRPFYQLAAVTITRTASIDTTVVNSTNQLKAWKDIPGPSSLPILGQTHHFFPGGELYSLSLPQLGEHLCNKYGPIVRFDELWGKPLTLFLFDAEQSAKLLHSENWLPIRPGFNSLIYYRKKYKRSNETACDLNGLLTDHGEPWKQFRSIVNPVLMKPKTIKLYNAMIDEVALDMIARFIYYFRLKSLRGNNNKIQSDFDMEMNLWSLESIALVALGRRLRCFDSHLPQNSPEKRLIKVVHDIFKSVEALDFKPSLWKYYPTKAYRRAMKSYEEQEILARYFIDKTIEELNVHKRVIAEDKKSVLEKLLEINKDIAVVMATDALLAGVDTTSNTIIGALYLLANNQDKQDALREKIRSVTDENEKRPYLKACLKESMRMMPITVGNARVSTKEYDMLGYQIPTGVEIIMMHQTMAMMEKNYPRPTKYIPERWLVNKDDPLHHGNAHPFAYQPFGFGVRTCIGRRIAELEMETFLKRLIENFKIEWFGPPATTRSAGLNYVNGPYNFIFKDL</sequence>
<evidence type="ECO:0000256" key="8">
    <source>
        <dbReference type="PIRSR" id="PIRSR602401-1"/>
    </source>
</evidence>
<gene>
    <name evidence="10" type="ORF">DIATSA_LOCUS9418</name>
</gene>
<evidence type="ECO:0000256" key="5">
    <source>
        <dbReference type="ARBA" id="ARBA00023002"/>
    </source>
</evidence>
<evidence type="ECO:0000256" key="7">
    <source>
        <dbReference type="ARBA" id="ARBA00023033"/>
    </source>
</evidence>
<dbReference type="InterPro" id="IPR002401">
    <property type="entry name" value="Cyt_P450_E_grp-I"/>
</dbReference>
<evidence type="ECO:0000256" key="6">
    <source>
        <dbReference type="ARBA" id="ARBA00023004"/>
    </source>
</evidence>
<dbReference type="SUPFAM" id="SSF48264">
    <property type="entry name" value="Cytochrome P450"/>
    <property type="match status" value="1"/>
</dbReference>
<dbReference type="InterPro" id="IPR017972">
    <property type="entry name" value="Cyt_P450_CS"/>
</dbReference>
<dbReference type="Proteomes" id="UP001153714">
    <property type="component" value="Chromosome 4"/>
</dbReference>
<keyword evidence="5 9" id="KW-0560">Oxidoreductase</keyword>
<evidence type="ECO:0000256" key="3">
    <source>
        <dbReference type="ARBA" id="ARBA00022617"/>
    </source>
</evidence>
<feature type="binding site" description="axial binding residue" evidence="8">
    <location>
        <position position="464"/>
    </location>
    <ligand>
        <name>heme</name>
        <dbReference type="ChEBI" id="CHEBI:30413"/>
    </ligand>
    <ligandPart>
        <name>Fe</name>
        <dbReference type="ChEBI" id="CHEBI:18248"/>
    </ligandPart>
</feature>
<dbReference type="PRINTS" id="PR00385">
    <property type="entry name" value="P450"/>
</dbReference>
<evidence type="ECO:0000256" key="1">
    <source>
        <dbReference type="ARBA" id="ARBA00001971"/>
    </source>
</evidence>
<accession>A0A9N9R8T7</accession>
<reference evidence="10" key="1">
    <citation type="submission" date="2021-12" db="EMBL/GenBank/DDBJ databases">
        <authorList>
            <person name="King R."/>
        </authorList>
    </citation>
    <scope>NUCLEOTIDE SEQUENCE</scope>
</reference>
<dbReference type="Gene3D" id="1.10.630.10">
    <property type="entry name" value="Cytochrome P450"/>
    <property type="match status" value="1"/>
</dbReference>
<reference evidence="10" key="2">
    <citation type="submission" date="2022-10" db="EMBL/GenBank/DDBJ databases">
        <authorList>
            <consortium name="ENA_rothamsted_submissions"/>
            <consortium name="culmorum"/>
            <person name="King R."/>
        </authorList>
    </citation>
    <scope>NUCLEOTIDE SEQUENCE</scope>
</reference>
<keyword evidence="6 8" id="KW-0408">Iron</keyword>
<organism evidence="10 11">
    <name type="scientific">Diatraea saccharalis</name>
    <name type="common">sugarcane borer</name>
    <dbReference type="NCBI Taxonomy" id="40085"/>
    <lineage>
        <taxon>Eukaryota</taxon>
        <taxon>Metazoa</taxon>
        <taxon>Ecdysozoa</taxon>
        <taxon>Arthropoda</taxon>
        <taxon>Hexapoda</taxon>
        <taxon>Insecta</taxon>
        <taxon>Pterygota</taxon>
        <taxon>Neoptera</taxon>
        <taxon>Endopterygota</taxon>
        <taxon>Lepidoptera</taxon>
        <taxon>Glossata</taxon>
        <taxon>Ditrysia</taxon>
        <taxon>Pyraloidea</taxon>
        <taxon>Crambidae</taxon>
        <taxon>Crambinae</taxon>
        <taxon>Diatraea</taxon>
    </lineage>
</organism>
<dbReference type="PRINTS" id="PR00463">
    <property type="entry name" value="EP450I"/>
</dbReference>
<dbReference type="GO" id="GO:0004497">
    <property type="term" value="F:monooxygenase activity"/>
    <property type="evidence" value="ECO:0007669"/>
    <property type="project" value="UniProtKB-KW"/>
</dbReference>
<dbReference type="FunFam" id="1.10.630.10:FF:000006">
    <property type="entry name" value="Cytochrome P450 302a1, mitochondrial"/>
    <property type="match status" value="1"/>
</dbReference>
<dbReference type="InterPro" id="IPR001128">
    <property type="entry name" value="Cyt_P450"/>
</dbReference>
<comment type="cofactor">
    <cofactor evidence="1 8">
        <name>heme</name>
        <dbReference type="ChEBI" id="CHEBI:30413"/>
    </cofactor>
</comment>